<evidence type="ECO:0000256" key="1">
    <source>
        <dbReference type="SAM" id="MobiDB-lite"/>
    </source>
</evidence>
<keyword evidence="2" id="KW-1133">Transmembrane helix</keyword>
<feature type="transmembrane region" description="Helical" evidence="2">
    <location>
        <begin position="290"/>
        <end position="311"/>
    </location>
</feature>
<sequence>MAPRSRSPNSTNIIRAYKSASQLYLTKRFGEALTTLTPIITPRKDAPAAVSFSARGTRTKVWVFYISLLHALVELGSEDGAAAVGAVKWQSLASHVRSGAVWNEVVESGYAGKEEAVDEDVVINLTTLLLAHMSNQRTNQRRLETWWVAQERPESIHSAARLKILELYALHVLPTNGEWSEAKAFIDHSDALDEEQREAFKLALEQVREEMLLTEQKERELVQRREREMEAELQKAAEMAKIQQPKQPAKRSPLQKKSPQHQPPPEKQKSRSVAPPSGLSTRLSVLLKEVLPASLSSTRLAVFVIALLCLLARRDLRFRLRAALEAAWLKVRRTAGMATKVTYI</sequence>
<organism evidence="3 4">
    <name type="scientific">Piedraia hortae CBS 480.64</name>
    <dbReference type="NCBI Taxonomy" id="1314780"/>
    <lineage>
        <taxon>Eukaryota</taxon>
        <taxon>Fungi</taxon>
        <taxon>Dikarya</taxon>
        <taxon>Ascomycota</taxon>
        <taxon>Pezizomycotina</taxon>
        <taxon>Dothideomycetes</taxon>
        <taxon>Dothideomycetidae</taxon>
        <taxon>Capnodiales</taxon>
        <taxon>Piedraiaceae</taxon>
        <taxon>Piedraia</taxon>
    </lineage>
</organism>
<gene>
    <name evidence="3" type="ORF">K470DRAFT_293597</name>
</gene>
<keyword evidence="4" id="KW-1185">Reference proteome</keyword>
<evidence type="ECO:0000313" key="4">
    <source>
        <dbReference type="Proteomes" id="UP000799421"/>
    </source>
</evidence>
<accession>A0A6A7C704</accession>
<dbReference type="EMBL" id="MU005966">
    <property type="protein sequence ID" value="KAF2862448.1"/>
    <property type="molecule type" value="Genomic_DNA"/>
</dbReference>
<protein>
    <recommendedName>
        <fullName evidence="5">Peroxin 26</fullName>
    </recommendedName>
</protein>
<dbReference type="AlphaFoldDB" id="A0A6A7C704"/>
<evidence type="ECO:0000256" key="2">
    <source>
        <dbReference type="SAM" id="Phobius"/>
    </source>
</evidence>
<dbReference type="Proteomes" id="UP000799421">
    <property type="component" value="Unassembled WGS sequence"/>
</dbReference>
<evidence type="ECO:0000313" key="3">
    <source>
        <dbReference type="EMBL" id="KAF2862448.1"/>
    </source>
</evidence>
<reference evidence="3" key="1">
    <citation type="journal article" date="2020" name="Stud. Mycol.">
        <title>101 Dothideomycetes genomes: a test case for predicting lifestyles and emergence of pathogens.</title>
        <authorList>
            <person name="Haridas S."/>
            <person name="Albert R."/>
            <person name="Binder M."/>
            <person name="Bloem J."/>
            <person name="Labutti K."/>
            <person name="Salamov A."/>
            <person name="Andreopoulos B."/>
            <person name="Baker S."/>
            <person name="Barry K."/>
            <person name="Bills G."/>
            <person name="Bluhm B."/>
            <person name="Cannon C."/>
            <person name="Castanera R."/>
            <person name="Culley D."/>
            <person name="Daum C."/>
            <person name="Ezra D."/>
            <person name="Gonzalez J."/>
            <person name="Henrissat B."/>
            <person name="Kuo A."/>
            <person name="Liang C."/>
            <person name="Lipzen A."/>
            <person name="Lutzoni F."/>
            <person name="Magnuson J."/>
            <person name="Mondo S."/>
            <person name="Nolan M."/>
            <person name="Ohm R."/>
            <person name="Pangilinan J."/>
            <person name="Park H.-J."/>
            <person name="Ramirez L."/>
            <person name="Alfaro M."/>
            <person name="Sun H."/>
            <person name="Tritt A."/>
            <person name="Yoshinaga Y."/>
            <person name="Zwiers L.-H."/>
            <person name="Turgeon B."/>
            <person name="Goodwin S."/>
            <person name="Spatafora J."/>
            <person name="Crous P."/>
            <person name="Grigoriev I."/>
        </authorList>
    </citation>
    <scope>NUCLEOTIDE SEQUENCE</scope>
    <source>
        <strain evidence="3">CBS 480.64</strain>
    </source>
</reference>
<keyword evidence="2" id="KW-0812">Transmembrane</keyword>
<evidence type="ECO:0008006" key="5">
    <source>
        <dbReference type="Google" id="ProtNLM"/>
    </source>
</evidence>
<feature type="region of interest" description="Disordered" evidence="1">
    <location>
        <begin position="232"/>
        <end position="277"/>
    </location>
</feature>
<name>A0A6A7C704_9PEZI</name>
<keyword evidence="2" id="KW-0472">Membrane</keyword>
<proteinExistence type="predicted"/>
<dbReference type="OrthoDB" id="3981028at2759"/>